<keyword evidence="9 16" id="KW-1133">Transmembrane helix</keyword>
<dbReference type="Proteomes" id="UP000586119">
    <property type="component" value="Unassembled WGS sequence"/>
</dbReference>
<keyword evidence="8 12" id="KW-0249">Electron transport</keyword>
<feature type="binding site" description="covalent" evidence="13">
    <location>
        <position position="141"/>
    </location>
    <ligand>
        <name>heme</name>
        <dbReference type="ChEBI" id="CHEBI:30413"/>
        <label>3</label>
    </ligand>
</feature>
<dbReference type="AlphaFoldDB" id="A0A7Z0LLI5"/>
<dbReference type="GO" id="GO:0046872">
    <property type="term" value="F:metal ion binding"/>
    <property type="evidence" value="ECO:0007669"/>
    <property type="project" value="UniProtKB-KW"/>
</dbReference>
<organism evidence="18 19">
    <name type="scientific">Vreelandella salicampi</name>
    <dbReference type="NCBI Taxonomy" id="1449798"/>
    <lineage>
        <taxon>Bacteria</taxon>
        <taxon>Pseudomonadati</taxon>
        <taxon>Pseudomonadota</taxon>
        <taxon>Gammaproteobacteria</taxon>
        <taxon>Oceanospirillales</taxon>
        <taxon>Halomonadaceae</taxon>
        <taxon>Vreelandella</taxon>
    </lineage>
</organism>
<evidence type="ECO:0000256" key="8">
    <source>
        <dbReference type="ARBA" id="ARBA00022982"/>
    </source>
</evidence>
<feature type="binding site" description="covalent" evidence="13">
    <location>
        <position position="52"/>
    </location>
    <ligand>
        <name>heme</name>
        <dbReference type="ChEBI" id="CHEBI:30413"/>
        <label>1</label>
    </ligand>
</feature>
<dbReference type="InterPro" id="IPR036280">
    <property type="entry name" value="Multihaem_cyt_sf"/>
</dbReference>
<dbReference type="RefSeq" id="WP_179930458.1">
    <property type="nucleotide sequence ID" value="NZ_JACCDF010000008.1"/>
</dbReference>
<feature type="transmembrane region" description="Helical" evidence="16">
    <location>
        <begin position="21"/>
        <end position="39"/>
    </location>
</feature>
<reference evidence="18 19" key="1">
    <citation type="journal article" date="2015" name="Int. J. Syst. Evol. Microbiol.">
        <title>Halomonas salicampi sp. nov., a halotolerant and alkalitolerant bacterium isolated from a saltern soil.</title>
        <authorList>
            <person name="Lee J.C."/>
            <person name="Kim Y.S."/>
            <person name="Yun B.S."/>
            <person name="Whang K.S."/>
        </authorList>
    </citation>
    <scope>NUCLEOTIDE SEQUENCE [LARGE SCALE GENOMIC DNA]</scope>
    <source>
        <strain evidence="18 19">BH103</strain>
    </source>
</reference>
<dbReference type="GO" id="GO:0005886">
    <property type="term" value="C:plasma membrane"/>
    <property type="evidence" value="ECO:0007669"/>
    <property type="project" value="UniProtKB-SubCell"/>
</dbReference>
<dbReference type="EMBL" id="JACCDF010000008">
    <property type="protein sequence ID" value="NYS61127.1"/>
    <property type="molecule type" value="Genomic_DNA"/>
</dbReference>
<evidence type="ECO:0000256" key="5">
    <source>
        <dbReference type="ARBA" id="ARBA00022617"/>
    </source>
</evidence>
<dbReference type="InterPro" id="IPR038266">
    <property type="entry name" value="NapC/NirT_cytc_sf"/>
</dbReference>
<feature type="binding site" description="covalent" evidence="13">
    <location>
        <position position="55"/>
    </location>
    <ligand>
        <name>heme</name>
        <dbReference type="ChEBI" id="CHEBI:30413"/>
        <label>1</label>
    </ligand>
</feature>
<dbReference type="GO" id="GO:0009055">
    <property type="term" value="F:electron transfer activity"/>
    <property type="evidence" value="ECO:0007669"/>
    <property type="project" value="TreeGrafter"/>
</dbReference>
<feature type="binding site" description="covalent" evidence="13">
    <location>
        <position position="177"/>
    </location>
    <ligand>
        <name>heme</name>
        <dbReference type="ChEBI" id="CHEBI:30413"/>
        <label>4</label>
    </ligand>
</feature>
<evidence type="ECO:0000313" key="19">
    <source>
        <dbReference type="Proteomes" id="UP000586119"/>
    </source>
</evidence>
<evidence type="ECO:0000256" key="9">
    <source>
        <dbReference type="ARBA" id="ARBA00022989"/>
    </source>
</evidence>
<feature type="domain" description="NapC/NirT cytochrome c N-terminal" evidence="17">
    <location>
        <begin position="15"/>
        <end position="188"/>
    </location>
</feature>
<sequence length="213" mass="24384">MKRFLARYWHIFTRPSVHYSLGFLTLGGFIAGIIFWGGFNTAMEATNTEQFCVSCHEMQQPLEELKSTIHYTNRSGVRAICSDCHVPHDWTDKVARKMEASKEVWGWIFGTIDTEEKFEAKRLELAQREWERLEANDSLECRNCHEFDSMDFTQQSERAARSHSTSLASGEETCIDCHKGIAHELPDMPPGHEANLRPSDDIVSWAASLEDDP</sequence>
<dbReference type="GO" id="GO:0019333">
    <property type="term" value="P:denitrification pathway"/>
    <property type="evidence" value="ECO:0007669"/>
    <property type="project" value="InterPro"/>
</dbReference>
<dbReference type="GO" id="GO:0020037">
    <property type="term" value="F:heme binding"/>
    <property type="evidence" value="ECO:0007669"/>
    <property type="project" value="InterPro"/>
</dbReference>
<feature type="binding site" description="covalent" evidence="13">
    <location>
        <position position="174"/>
    </location>
    <ligand>
        <name>heme</name>
        <dbReference type="ChEBI" id="CHEBI:30413"/>
        <label>4</label>
    </ligand>
</feature>
<feature type="binding site" description="covalent" evidence="13">
    <location>
        <position position="84"/>
    </location>
    <ligand>
        <name>heme</name>
        <dbReference type="ChEBI" id="CHEBI:30413"/>
        <label>2</label>
    </ligand>
</feature>
<dbReference type="InterPro" id="IPR024717">
    <property type="entry name" value="NapC/NirT/NrfH"/>
</dbReference>
<keyword evidence="7 12" id="KW-0479">Metal-binding</keyword>
<evidence type="ECO:0000256" key="6">
    <source>
        <dbReference type="ARBA" id="ARBA00022692"/>
    </source>
</evidence>
<feature type="region of interest" description="Disordered" evidence="15">
    <location>
        <begin position="185"/>
        <end position="213"/>
    </location>
</feature>
<keyword evidence="10 12" id="KW-0408">Iron</keyword>
<feature type="binding site" description="axial binding residue" evidence="14">
    <location>
        <position position="58"/>
    </location>
    <ligand>
        <name>heme</name>
        <dbReference type="ChEBI" id="CHEBI:30413"/>
        <label>1</label>
    </ligand>
    <ligandPart>
        <name>Fe</name>
        <dbReference type="ChEBI" id="CHEBI:18248"/>
    </ligandPart>
</feature>
<dbReference type="PIRSF" id="PIRSF000013">
    <property type="entry name" value="4_hem_cytochrm_NapC"/>
    <property type="match status" value="1"/>
</dbReference>
<accession>A0A7Z0LLI5</accession>
<comment type="similarity">
    <text evidence="2">Belongs to the NapC/NirT/NrfH family.</text>
</comment>
<name>A0A7Z0LLI5_9GAMM</name>
<proteinExistence type="inferred from homology"/>
<comment type="cofactor">
    <cofactor evidence="13">
        <name>heme</name>
        <dbReference type="ChEBI" id="CHEBI:30413"/>
    </cofactor>
    <text evidence="13">Binds 4 heme groups per subunit.</text>
</comment>
<dbReference type="SUPFAM" id="SSF48695">
    <property type="entry name" value="Multiheme cytochromes"/>
    <property type="match status" value="1"/>
</dbReference>
<feature type="binding site" description="axial binding residue" evidence="14">
    <location>
        <position position="183"/>
    </location>
    <ligand>
        <name>heme</name>
        <dbReference type="ChEBI" id="CHEBI:30413"/>
        <label>2</label>
    </ligand>
    <ligandPart>
        <name>Fe</name>
        <dbReference type="ChEBI" id="CHEBI:18248"/>
    </ligandPart>
</feature>
<dbReference type="InterPro" id="IPR005126">
    <property type="entry name" value="NapC/NirT_cyt_c_N"/>
</dbReference>
<evidence type="ECO:0000256" key="1">
    <source>
        <dbReference type="ARBA" id="ARBA00004162"/>
    </source>
</evidence>
<dbReference type="Pfam" id="PF03264">
    <property type="entry name" value="Cytochrom_NNT"/>
    <property type="match status" value="1"/>
</dbReference>
<evidence type="ECO:0000256" key="4">
    <source>
        <dbReference type="ARBA" id="ARBA00022475"/>
    </source>
</evidence>
<dbReference type="InterPro" id="IPR051174">
    <property type="entry name" value="Cytochrome_c-type_ET"/>
</dbReference>
<evidence type="ECO:0000256" key="2">
    <source>
        <dbReference type="ARBA" id="ARBA00007395"/>
    </source>
</evidence>
<comment type="PTM">
    <text evidence="12">Binds 4 heme groups per subunit.</text>
</comment>
<evidence type="ECO:0000256" key="7">
    <source>
        <dbReference type="ARBA" id="ARBA00022723"/>
    </source>
</evidence>
<evidence type="ECO:0000256" key="15">
    <source>
        <dbReference type="SAM" id="MobiDB-lite"/>
    </source>
</evidence>
<dbReference type="InterPro" id="IPR011885">
    <property type="entry name" value="NO3Rdtase_cyt_c_NapC/NirT"/>
</dbReference>
<keyword evidence="5 12" id="KW-0349">Heme</keyword>
<dbReference type="PANTHER" id="PTHR30333">
    <property type="entry name" value="CYTOCHROME C-TYPE PROTEIN"/>
    <property type="match status" value="1"/>
</dbReference>
<protein>
    <recommendedName>
        <fullName evidence="12">Cytochrome c-type protein</fullName>
    </recommendedName>
</protein>
<evidence type="ECO:0000256" key="11">
    <source>
        <dbReference type="ARBA" id="ARBA00023136"/>
    </source>
</evidence>
<keyword evidence="6 16" id="KW-0812">Transmembrane</keyword>
<feature type="binding site" description="covalent" evidence="13">
    <location>
        <position position="144"/>
    </location>
    <ligand>
        <name>heme</name>
        <dbReference type="ChEBI" id="CHEBI:30413"/>
        <label>3</label>
    </ligand>
</feature>
<feature type="binding site" description="axial binding residue" evidence="14">
    <location>
        <position position="85"/>
    </location>
    <ligand>
        <name>heme</name>
        <dbReference type="ChEBI" id="CHEBI:30413"/>
        <label>2</label>
    </ligand>
    <ligandPart>
        <name>Fe</name>
        <dbReference type="ChEBI" id="CHEBI:18248"/>
    </ligandPart>
</feature>
<dbReference type="PANTHER" id="PTHR30333:SF1">
    <property type="entry name" value="CYTOCHROME C-TYPE PROTEIN NAPC"/>
    <property type="match status" value="1"/>
</dbReference>
<keyword evidence="3 12" id="KW-0813">Transport</keyword>
<keyword evidence="11 16" id="KW-0472">Membrane</keyword>
<evidence type="ECO:0000259" key="17">
    <source>
        <dbReference type="Pfam" id="PF03264"/>
    </source>
</evidence>
<feature type="binding site" description="axial binding residue" evidence="14">
    <location>
        <position position="103"/>
    </location>
    <ligand>
        <name>heme</name>
        <dbReference type="ChEBI" id="CHEBI:30413"/>
        <label>1</label>
    </ligand>
    <ligandPart>
        <name>Fe</name>
        <dbReference type="ChEBI" id="CHEBI:18248"/>
    </ligandPart>
</feature>
<evidence type="ECO:0000256" key="14">
    <source>
        <dbReference type="PIRSR" id="PIRSR000013-2"/>
    </source>
</evidence>
<keyword evidence="4" id="KW-1003">Cell membrane</keyword>
<feature type="binding site" description="covalent" evidence="13">
    <location>
        <position position="81"/>
    </location>
    <ligand>
        <name>heme</name>
        <dbReference type="ChEBI" id="CHEBI:30413"/>
        <label>2</label>
    </ligand>
</feature>
<gene>
    <name evidence="18" type="ORF">HZS81_10215</name>
</gene>
<dbReference type="FunFam" id="1.10.3820.10:FF:000001">
    <property type="entry name" value="Cytochrome c-type protein"/>
    <property type="match status" value="1"/>
</dbReference>
<dbReference type="GO" id="GO:0009061">
    <property type="term" value="P:anaerobic respiration"/>
    <property type="evidence" value="ECO:0007669"/>
    <property type="project" value="TreeGrafter"/>
</dbReference>
<evidence type="ECO:0000256" key="12">
    <source>
        <dbReference type="PIRNR" id="PIRNR000013"/>
    </source>
</evidence>
<comment type="subcellular location">
    <subcellularLocation>
        <location evidence="1">Cell membrane</location>
        <topology evidence="1">Single-pass membrane protein</topology>
    </subcellularLocation>
</comment>
<evidence type="ECO:0000256" key="13">
    <source>
        <dbReference type="PIRSR" id="PIRSR000013-1"/>
    </source>
</evidence>
<keyword evidence="19" id="KW-1185">Reference proteome</keyword>
<evidence type="ECO:0000313" key="18">
    <source>
        <dbReference type="EMBL" id="NYS61127.1"/>
    </source>
</evidence>
<dbReference type="Gene3D" id="1.10.3820.10">
    <property type="entry name" value="Di-heme elbow motif domain"/>
    <property type="match status" value="1"/>
</dbReference>
<evidence type="ECO:0000256" key="16">
    <source>
        <dbReference type="SAM" id="Phobius"/>
    </source>
</evidence>
<feature type="binding site" description="axial binding residue" evidence="14">
    <location>
        <position position="178"/>
    </location>
    <ligand>
        <name>heme</name>
        <dbReference type="ChEBI" id="CHEBI:30413"/>
        <label>4</label>
    </ligand>
    <ligandPart>
        <name>Fe</name>
        <dbReference type="ChEBI" id="CHEBI:18248"/>
    </ligandPart>
</feature>
<feature type="binding site" description="axial binding residue" evidence="14">
    <location>
        <position position="145"/>
    </location>
    <ligand>
        <name>heme</name>
        <dbReference type="ChEBI" id="CHEBI:30413"/>
        <label>3</label>
    </ligand>
    <ligandPart>
        <name>Fe</name>
        <dbReference type="ChEBI" id="CHEBI:18248"/>
    </ligandPart>
</feature>
<comment type="caution">
    <text evidence="18">The sequence shown here is derived from an EMBL/GenBank/DDBJ whole genome shotgun (WGS) entry which is preliminary data.</text>
</comment>
<dbReference type="NCBIfam" id="TIGR02161">
    <property type="entry name" value="napC_nirT"/>
    <property type="match status" value="1"/>
</dbReference>
<evidence type="ECO:0000256" key="10">
    <source>
        <dbReference type="ARBA" id="ARBA00023004"/>
    </source>
</evidence>
<evidence type="ECO:0000256" key="3">
    <source>
        <dbReference type="ARBA" id="ARBA00022448"/>
    </source>
</evidence>